<feature type="region of interest" description="Disordered" evidence="1">
    <location>
        <begin position="1"/>
        <end position="32"/>
    </location>
</feature>
<dbReference type="EMBL" id="UINC01000671">
    <property type="protein sequence ID" value="SUZ59333.1"/>
    <property type="molecule type" value="Genomic_DNA"/>
</dbReference>
<evidence type="ECO:0000256" key="1">
    <source>
        <dbReference type="SAM" id="MobiDB-lite"/>
    </source>
</evidence>
<accession>A0A381P0X7</accession>
<evidence type="ECO:0000313" key="2">
    <source>
        <dbReference type="EMBL" id="SUZ59333.1"/>
    </source>
</evidence>
<gene>
    <name evidence="2" type="ORF">METZ01_LOCUS12187</name>
</gene>
<proteinExistence type="predicted"/>
<protein>
    <submittedName>
        <fullName evidence="2">Uncharacterized protein</fullName>
    </submittedName>
</protein>
<reference evidence="2" key="1">
    <citation type="submission" date="2018-05" db="EMBL/GenBank/DDBJ databases">
        <authorList>
            <person name="Lanie J.A."/>
            <person name="Ng W.-L."/>
            <person name="Kazmierczak K.M."/>
            <person name="Andrzejewski T.M."/>
            <person name="Davidsen T.M."/>
            <person name="Wayne K.J."/>
            <person name="Tettelin H."/>
            <person name="Glass J.I."/>
            <person name="Rusch D."/>
            <person name="Podicherti R."/>
            <person name="Tsui H.-C.T."/>
            <person name="Winkler M.E."/>
        </authorList>
    </citation>
    <scope>NUCLEOTIDE SEQUENCE</scope>
</reference>
<name>A0A381P0X7_9ZZZZ</name>
<sequence>MLDRAPAVDQNANLTSGLAADFGQPAGEVVGQ</sequence>
<organism evidence="2">
    <name type="scientific">marine metagenome</name>
    <dbReference type="NCBI Taxonomy" id="408172"/>
    <lineage>
        <taxon>unclassified sequences</taxon>
        <taxon>metagenomes</taxon>
        <taxon>ecological metagenomes</taxon>
    </lineage>
</organism>
<dbReference type="AlphaFoldDB" id="A0A381P0X7"/>